<proteinExistence type="predicted"/>
<organism evidence="4 5">
    <name type="scientific">Jaapia argillacea MUCL 33604</name>
    <dbReference type="NCBI Taxonomy" id="933084"/>
    <lineage>
        <taxon>Eukaryota</taxon>
        <taxon>Fungi</taxon>
        <taxon>Dikarya</taxon>
        <taxon>Basidiomycota</taxon>
        <taxon>Agaricomycotina</taxon>
        <taxon>Agaricomycetes</taxon>
        <taxon>Agaricomycetidae</taxon>
        <taxon>Jaapiales</taxon>
        <taxon>Jaapiaceae</taxon>
        <taxon>Jaapia</taxon>
    </lineage>
</organism>
<dbReference type="Pfam" id="PF06283">
    <property type="entry name" value="ThuA"/>
    <property type="match status" value="1"/>
</dbReference>
<dbReference type="SUPFAM" id="SSF52317">
    <property type="entry name" value="Class I glutamine amidotransferase-like"/>
    <property type="match status" value="1"/>
</dbReference>
<gene>
    <name evidence="4" type="ORF">JAAARDRAFT_290130</name>
</gene>
<dbReference type="AlphaFoldDB" id="A0A067PTS8"/>
<evidence type="ECO:0000256" key="2">
    <source>
        <dbReference type="SAM" id="SignalP"/>
    </source>
</evidence>
<dbReference type="Gene3D" id="3.40.50.880">
    <property type="match status" value="1"/>
</dbReference>
<keyword evidence="2" id="KW-0732">Signal</keyword>
<dbReference type="HOGENOM" id="CLU_057383_0_0_1"/>
<evidence type="ECO:0000313" key="4">
    <source>
        <dbReference type="EMBL" id="KDQ57250.1"/>
    </source>
</evidence>
<keyword evidence="5" id="KW-1185">Reference proteome</keyword>
<feature type="domain" description="ThuA-like" evidence="3">
    <location>
        <begin position="32"/>
        <end position="257"/>
    </location>
</feature>
<feature type="signal peptide" evidence="2">
    <location>
        <begin position="1"/>
        <end position="26"/>
    </location>
</feature>
<sequence>MFPSLVSVSFTAALLGFLSVATVSSADHLAGRILIYSYTDGFRHDSIPTATQALKDKGPYINVFFDSTEDKQMFNDTILSQYDAVLFLDTTGQVLDAPGEAALQKYLNLGGNFIGIHAASACEMNTSFYGKELGAYFDYHPDLTNATINVIDNTHPSTSMLPAKWHVIDEMYNFVSDPRSVGAVVVLSADESTYVDLGPRSPKQGEPHPTAWYQERGAGVQPGGTAGRSFYTSLGHLNETWKDDLFMAHVAGGITWALQSNTTKVYNSSAVVGSSMVSNFTFPTSSASSVPTSTPTGTSPSKSSAYTLLATQQWLVTACWIFIGALALRS</sequence>
<evidence type="ECO:0000256" key="1">
    <source>
        <dbReference type="SAM" id="MobiDB-lite"/>
    </source>
</evidence>
<dbReference type="InterPro" id="IPR029062">
    <property type="entry name" value="Class_I_gatase-like"/>
</dbReference>
<dbReference type="PANTHER" id="PTHR40469">
    <property type="entry name" value="SECRETED GLYCOSYL HYDROLASE"/>
    <property type="match status" value="1"/>
</dbReference>
<accession>A0A067PTS8</accession>
<dbReference type="InterPro" id="IPR029010">
    <property type="entry name" value="ThuA-like"/>
</dbReference>
<dbReference type="EMBL" id="KL197720">
    <property type="protein sequence ID" value="KDQ57250.1"/>
    <property type="molecule type" value="Genomic_DNA"/>
</dbReference>
<feature type="chain" id="PRO_5001647771" description="ThuA-like domain-containing protein" evidence="2">
    <location>
        <begin position="27"/>
        <end position="330"/>
    </location>
</feature>
<name>A0A067PTS8_9AGAM</name>
<reference evidence="5" key="1">
    <citation type="journal article" date="2014" name="Proc. Natl. Acad. Sci. U.S.A.">
        <title>Extensive sampling of basidiomycete genomes demonstrates inadequacy of the white-rot/brown-rot paradigm for wood decay fungi.</title>
        <authorList>
            <person name="Riley R."/>
            <person name="Salamov A.A."/>
            <person name="Brown D.W."/>
            <person name="Nagy L.G."/>
            <person name="Floudas D."/>
            <person name="Held B.W."/>
            <person name="Levasseur A."/>
            <person name="Lombard V."/>
            <person name="Morin E."/>
            <person name="Otillar R."/>
            <person name="Lindquist E.A."/>
            <person name="Sun H."/>
            <person name="LaButti K.M."/>
            <person name="Schmutz J."/>
            <person name="Jabbour D."/>
            <person name="Luo H."/>
            <person name="Baker S.E."/>
            <person name="Pisabarro A.G."/>
            <person name="Walton J.D."/>
            <person name="Blanchette R.A."/>
            <person name="Henrissat B."/>
            <person name="Martin F."/>
            <person name="Cullen D."/>
            <person name="Hibbett D.S."/>
            <person name="Grigoriev I.V."/>
        </authorList>
    </citation>
    <scope>NUCLEOTIDE SEQUENCE [LARGE SCALE GENOMIC DNA]</scope>
    <source>
        <strain evidence="5">MUCL 33604</strain>
    </source>
</reference>
<dbReference type="OrthoDB" id="3482285at2759"/>
<evidence type="ECO:0000313" key="5">
    <source>
        <dbReference type="Proteomes" id="UP000027265"/>
    </source>
</evidence>
<dbReference type="PANTHER" id="PTHR40469:SF2">
    <property type="entry name" value="GALACTOSE-BINDING DOMAIN-LIKE SUPERFAMILY PROTEIN"/>
    <property type="match status" value="1"/>
</dbReference>
<dbReference type="InParanoid" id="A0A067PTS8"/>
<protein>
    <recommendedName>
        <fullName evidence="3">ThuA-like domain-containing protein</fullName>
    </recommendedName>
</protein>
<evidence type="ECO:0000259" key="3">
    <source>
        <dbReference type="Pfam" id="PF06283"/>
    </source>
</evidence>
<dbReference type="Proteomes" id="UP000027265">
    <property type="component" value="Unassembled WGS sequence"/>
</dbReference>
<feature type="region of interest" description="Disordered" evidence="1">
    <location>
        <begin position="283"/>
        <end position="302"/>
    </location>
</feature>